<gene>
    <name evidence="1" type="ORF">BOTBODRAFT_78325</name>
</gene>
<dbReference type="Proteomes" id="UP000027195">
    <property type="component" value="Unassembled WGS sequence"/>
</dbReference>
<evidence type="ECO:0000313" key="2">
    <source>
        <dbReference type="Proteomes" id="UP000027195"/>
    </source>
</evidence>
<dbReference type="OrthoDB" id="10039611at2759"/>
<name>A0A067MUU9_BOTB1</name>
<proteinExistence type="predicted"/>
<keyword evidence="2" id="KW-1185">Reference proteome</keyword>
<reference evidence="2" key="1">
    <citation type="journal article" date="2014" name="Proc. Natl. Acad. Sci. U.S.A.">
        <title>Extensive sampling of basidiomycete genomes demonstrates inadequacy of the white-rot/brown-rot paradigm for wood decay fungi.</title>
        <authorList>
            <person name="Riley R."/>
            <person name="Salamov A.A."/>
            <person name="Brown D.W."/>
            <person name="Nagy L.G."/>
            <person name="Floudas D."/>
            <person name="Held B.W."/>
            <person name="Levasseur A."/>
            <person name="Lombard V."/>
            <person name="Morin E."/>
            <person name="Otillar R."/>
            <person name="Lindquist E.A."/>
            <person name="Sun H."/>
            <person name="LaButti K.M."/>
            <person name="Schmutz J."/>
            <person name="Jabbour D."/>
            <person name="Luo H."/>
            <person name="Baker S.E."/>
            <person name="Pisabarro A.G."/>
            <person name="Walton J.D."/>
            <person name="Blanchette R.A."/>
            <person name="Henrissat B."/>
            <person name="Martin F."/>
            <person name="Cullen D."/>
            <person name="Hibbett D.S."/>
            <person name="Grigoriev I.V."/>
        </authorList>
    </citation>
    <scope>NUCLEOTIDE SEQUENCE [LARGE SCALE GENOMIC DNA]</scope>
    <source>
        <strain evidence="2">FD-172 SS1</strain>
    </source>
</reference>
<sequence>HLQGIGTYVRAQDIVEYMKNEEVQARIGLTRPISLTMAQQWIKVLGYRRTRTPTGQFVDGHEGEDV</sequence>
<protein>
    <submittedName>
        <fullName evidence="1">Uncharacterized protein</fullName>
    </submittedName>
</protein>
<organism evidence="1 2">
    <name type="scientific">Botryobasidium botryosum (strain FD-172 SS1)</name>
    <dbReference type="NCBI Taxonomy" id="930990"/>
    <lineage>
        <taxon>Eukaryota</taxon>
        <taxon>Fungi</taxon>
        <taxon>Dikarya</taxon>
        <taxon>Basidiomycota</taxon>
        <taxon>Agaricomycotina</taxon>
        <taxon>Agaricomycetes</taxon>
        <taxon>Cantharellales</taxon>
        <taxon>Botryobasidiaceae</taxon>
        <taxon>Botryobasidium</taxon>
    </lineage>
</organism>
<evidence type="ECO:0000313" key="1">
    <source>
        <dbReference type="EMBL" id="KDQ19533.1"/>
    </source>
</evidence>
<accession>A0A067MUU9</accession>
<feature type="non-terminal residue" evidence="1">
    <location>
        <position position="1"/>
    </location>
</feature>
<dbReference type="AlphaFoldDB" id="A0A067MUU9"/>
<feature type="non-terminal residue" evidence="1">
    <location>
        <position position="66"/>
    </location>
</feature>
<dbReference type="HOGENOM" id="CLU_2838036_0_0_1"/>
<dbReference type="InParanoid" id="A0A067MUU9"/>
<dbReference type="EMBL" id="KL198019">
    <property type="protein sequence ID" value="KDQ19533.1"/>
    <property type="molecule type" value="Genomic_DNA"/>
</dbReference>